<evidence type="ECO:0000256" key="1">
    <source>
        <dbReference type="ARBA" id="ARBA00004651"/>
    </source>
</evidence>
<feature type="transmembrane region" description="Helical" evidence="6">
    <location>
        <begin position="186"/>
        <end position="204"/>
    </location>
</feature>
<evidence type="ECO:0000256" key="6">
    <source>
        <dbReference type="SAM" id="Phobius"/>
    </source>
</evidence>
<accession>A0ABU6JF62</accession>
<dbReference type="Proteomes" id="UP001352263">
    <property type="component" value="Unassembled WGS sequence"/>
</dbReference>
<evidence type="ECO:0000313" key="7">
    <source>
        <dbReference type="EMBL" id="MEC4722311.1"/>
    </source>
</evidence>
<feature type="transmembrane region" description="Helical" evidence="6">
    <location>
        <begin position="301"/>
        <end position="321"/>
    </location>
</feature>
<keyword evidence="4 6" id="KW-1133">Transmembrane helix</keyword>
<keyword evidence="2" id="KW-1003">Cell membrane</keyword>
<keyword evidence="5 6" id="KW-0472">Membrane</keyword>
<feature type="transmembrane region" description="Helical" evidence="6">
    <location>
        <begin position="142"/>
        <end position="166"/>
    </location>
</feature>
<evidence type="ECO:0000256" key="3">
    <source>
        <dbReference type="ARBA" id="ARBA00022692"/>
    </source>
</evidence>
<organism evidence="7 8">
    <name type="scientific">Noviherbaspirillum album</name>
    <dbReference type="NCBI Taxonomy" id="3080276"/>
    <lineage>
        <taxon>Bacteria</taxon>
        <taxon>Pseudomonadati</taxon>
        <taxon>Pseudomonadota</taxon>
        <taxon>Betaproteobacteria</taxon>
        <taxon>Burkholderiales</taxon>
        <taxon>Oxalobacteraceae</taxon>
        <taxon>Noviherbaspirillum</taxon>
    </lineage>
</organism>
<keyword evidence="8" id="KW-1185">Reference proteome</keyword>
<protein>
    <submittedName>
        <fullName evidence="7">Lysylphosphatidylglycerol synthase domain-containing protein</fullName>
    </submittedName>
</protein>
<gene>
    <name evidence="7" type="ORF">RY831_24415</name>
</gene>
<evidence type="ECO:0000313" key="8">
    <source>
        <dbReference type="Proteomes" id="UP001352263"/>
    </source>
</evidence>
<evidence type="ECO:0000256" key="2">
    <source>
        <dbReference type="ARBA" id="ARBA00022475"/>
    </source>
</evidence>
<dbReference type="Pfam" id="PF03706">
    <property type="entry name" value="LPG_synthase_TM"/>
    <property type="match status" value="1"/>
</dbReference>
<proteinExistence type="predicted"/>
<dbReference type="PANTHER" id="PTHR39087:SF2">
    <property type="entry name" value="UPF0104 MEMBRANE PROTEIN MJ1595"/>
    <property type="match status" value="1"/>
</dbReference>
<dbReference type="InterPro" id="IPR022791">
    <property type="entry name" value="L-PG_synthase/AglD"/>
</dbReference>
<dbReference type="PANTHER" id="PTHR39087">
    <property type="entry name" value="UPF0104 MEMBRANE PROTEIN MJ1595"/>
    <property type="match status" value="1"/>
</dbReference>
<feature type="transmembrane region" description="Helical" evidence="6">
    <location>
        <begin position="30"/>
        <end position="49"/>
    </location>
</feature>
<reference evidence="7 8" key="1">
    <citation type="submission" date="2023-10" db="EMBL/GenBank/DDBJ databases">
        <title>Noviherbaspirillum sp. CPCC 100848 genome assembly.</title>
        <authorList>
            <person name="Li X.Y."/>
            <person name="Fang X.M."/>
        </authorList>
    </citation>
    <scope>NUCLEOTIDE SEQUENCE [LARGE SCALE GENOMIC DNA]</scope>
    <source>
        <strain evidence="7 8">CPCC 100848</strain>
    </source>
</reference>
<evidence type="ECO:0000256" key="4">
    <source>
        <dbReference type="ARBA" id="ARBA00022989"/>
    </source>
</evidence>
<dbReference type="EMBL" id="JAWIIV010000028">
    <property type="protein sequence ID" value="MEC4722311.1"/>
    <property type="molecule type" value="Genomic_DNA"/>
</dbReference>
<feature type="transmembrane region" description="Helical" evidence="6">
    <location>
        <begin position="111"/>
        <end position="130"/>
    </location>
</feature>
<dbReference type="RefSeq" id="WP_326508987.1">
    <property type="nucleotide sequence ID" value="NZ_JAWIIV010000028.1"/>
</dbReference>
<feature type="transmembrane region" description="Helical" evidence="6">
    <location>
        <begin position="225"/>
        <end position="247"/>
    </location>
</feature>
<comment type="caution">
    <text evidence="7">The sequence shown here is derived from an EMBL/GenBank/DDBJ whole genome shotgun (WGS) entry which is preliminary data.</text>
</comment>
<name>A0ABU6JF62_9BURK</name>
<keyword evidence="3 6" id="KW-0812">Transmembrane</keyword>
<feature type="transmembrane region" description="Helical" evidence="6">
    <location>
        <begin position="259"/>
        <end position="289"/>
    </location>
</feature>
<comment type="subcellular location">
    <subcellularLocation>
        <location evidence="1">Cell membrane</location>
        <topology evidence="1">Multi-pass membrane protein</topology>
    </subcellularLocation>
</comment>
<evidence type="ECO:0000256" key="5">
    <source>
        <dbReference type="ARBA" id="ARBA00023136"/>
    </source>
</evidence>
<sequence length="335" mass="36877">MRTETRRQGTSASKDTDRPAGLAGKAWWQWLKRLAKIAFFAAVAYLLFTQARSIEWDKVFSALQQRPLEGLLIAGALAALSHLLYSCFDLFGRQATGHGLPVPKVMTVNFISYAFNLNFGSLIGGVAFRYRLYSRLGLDTEVITRVLLMSMITNWLGYLLLAGLSFWLNPIDIPKDWKIDQSALRILGFVLFLAAMAYVALCAFSRRRSWSVRGKEITLPPLRVALLQLGVSSVNWMLISGAIYFLLEQKLAYPAVLAVLLVAAVAGVITHVPAGLGVLEAVFIALLAGDMSRNDMLAGLLAYRAIYYLLPLVIALLLYLLTEARAKQTAGEGAS</sequence>